<keyword evidence="6" id="KW-0915">Sodium</keyword>
<keyword evidence="6" id="KW-0739">Sodium transport</keyword>
<gene>
    <name evidence="6 7" type="primary">nhaA</name>
    <name evidence="7" type="ORF">NSPWAT_2643</name>
</gene>
<dbReference type="NCBIfam" id="NF007112">
    <property type="entry name" value="PRK09561.1"/>
    <property type="match status" value="1"/>
</dbReference>
<evidence type="ECO:0000313" key="7">
    <source>
        <dbReference type="EMBL" id="CAI2719499.1"/>
    </source>
</evidence>
<evidence type="ECO:0000256" key="5">
    <source>
        <dbReference type="ARBA" id="ARBA00023136"/>
    </source>
</evidence>
<comment type="catalytic activity">
    <reaction evidence="6">
        <text>Na(+)(in) + 2 H(+)(out) = Na(+)(out) + 2 H(+)(in)</text>
        <dbReference type="Rhea" id="RHEA:29251"/>
        <dbReference type="ChEBI" id="CHEBI:15378"/>
        <dbReference type="ChEBI" id="CHEBI:29101"/>
    </reaction>
</comment>
<sequence>MLHKLSDQWKRFVKWKASGGALLFFAAMLAVALANTPLHDFYNELIHTPVEIRIGGFAIAKPFRIWVNDGLMAAFFLLVGLEIKREVVGDPKHSTANLMFPGVAAVGGMAAPALVYIWINQDDSVAMQGWAIPAATDIAFALAILSLVGPAVPRNLKMFLMSLAVLDDLGAIVVIALFYTNQLSPNALLMAGAAFLTLIWLNRSGINHLMPYMLVGVLLWVFVLKSGVHATLAGVLVAFTIPIGRPKRTALSPCRRLEKTLHPWVTYGTLPLFAFVNSGLPLSEETFQYFTHPVTLGIMTGLVLGKPLGIFGFSWIAAKTGLVTVPSKITMMQIFGVSLLCGIGFTMSLFIGSLAFDLGGLDDTGYVRLGILTGSLISGVLGFTVLRAVLHQK</sequence>
<dbReference type="EMBL" id="OX336137">
    <property type="protein sequence ID" value="CAI2719499.1"/>
    <property type="molecule type" value="Genomic_DNA"/>
</dbReference>
<name>A0ABM9HGP3_9BACT</name>
<feature type="transmembrane region" description="Helical" evidence="6">
    <location>
        <begin position="131"/>
        <end position="152"/>
    </location>
</feature>
<protein>
    <recommendedName>
        <fullName evidence="6">Na(+)/H(+) antiporter NhaA</fullName>
    </recommendedName>
    <alternativeName>
        <fullName evidence="6">Sodium/proton antiporter NhaA</fullName>
    </alternativeName>
</protein>
<comment type="function">
    <text evidence="6">Na(+)/H(+) antiporter that extrudes sodium in exchange for external protons.</text>
</comment>
<dbReference type="Pfam" id="PF06965">
    <property type="entry name" value="Na_H_antiport_1"/>
    <property type="match status" value="1"/>
</dbReference>
<feature type="transmembrane region" description="Helical" evidence="6">
    <location>
        <begin position="294"/>
        <end position="318"/>
    </location>
</feature>
<dbReference type="PANTHER" id="PTHR30341:SF0">
    <property type="entry name" value="NA(+)_H(+) ANTIPORTER NHAA"/>
    <property type="match status" value="1"/>
</dbReference>
<accession>A0ABM9HGP3</accession>
<dbReference type="NCBIfam" id="TIGR00773">
    <property type="entry name" value="NhaA"/>
    <property type="match status" value="1"/>
</dbReference>
<evidence type="ECO:0000256" key="4">
    <source>
        <dbReference type="ARBA" id="ARBA00022989"/>
    </source>
</evidence>
<keyword evidence="2 6" id="KW-1003">Cell membrane</keyword>
<keyword evidence="6" id="KW-0050">Antiport</keyword>
<organism evidence="7 8">
    <name type="scientific">Nitrospina watsonii</name>
    <dbReference type="NCBI Taxonomy" id="1323948"/>
    <lineage>
        <taxon>Bacteria</taxon>
        <taxon>Pseudomonadati</taxon>
        <taxon>Nitrospinota/Tectimicrobiota group</taxon>
        <taxon>Nitrospinota</taxon>
        <taxon>Nitrospinia</taxon>
        <taxon>Nitrospinales</taxon>
        <taxon>Nitrospinaceae</taxon>
        <taxon>Nitrospina</taxon>
    </lineage>
</organism>
<keyword evidence="6" id="KW-0813">Transport</keyword>
<reference evidence="7 8" key="1">
    <citation type="submission" date="2022-09" db="EMBL/GenBank/DDBJ databases">
        <authorList>
            <person name="Kop L."/>
        </authorList>
    </citation>
    <scope>NUCLEOTIDE SEQUENCE [LARGE SCALE GENOMIC DNA]</scope>
    <source>
        <strain evidence="7 8">347</strain>
    </source>
</reference>
<dbReference type="HAMAP" id="MF_01844">
    <property type="entry name" value="NhaA"/>
    <property type="match status" value="1"/>
</dbReference>
<dbReference type="InterPro" id="IPR023171">
    <property type="entry name" value="Na/H_antiporter_dom_sf"/>
</dbReference>
<evidence type="ECO:0000256" key="3">
    <source>
        <dbReference type="ARBA" id="ARBA00022692"/>
    </source>
</evidence>
<feature type="transmembrane region" description="Helical" evidence="6">
    <location>
        <begin position="158"/>
        <end position="180"/>
    </location>
</feature>
<dbReference type="InterPro" id="IPR004670">
    <property type="entry name" value="NhaA"/>
</dbReference>
<comment type="similarity">
    <text evidence="6">Belongs to the NhaA Na(+)/H(+) (TC 2.A.33) antiporter family.</text>
</comment>
<feature type="transmembrane region" description="Helical" evidence="6">
    <location>
        <begin position="330"/>
        <end position="354"/>
    </location>
</feature>
<feature type="transmembrane region" description="Helical" evidence="6">
    <location>
        <begin position="264"/>
        <end position="282"/>
    </location>
</feature>
<keyword evidence="5 6" id="KW-0472">Membrane</keyword>
<feature type="transmembrane region" description="Helical" evidence="6">
    <location>
        <begin position="366"/>
        <end position="390"/>
    </location>
</feature>
<keyword evidence="3 6" id="KW-0812">Transmembrane</keyword>
<comment type="caution">
    <text evidence="6">Lacks conserved residue(s) required for the propagation of feature annotation.</text>
</comment>
<feature type="transmembrane region" description="Helical" evidence="6">
    <location>
        <begin position="212"/>
        <end position="243"/>
    </location>
</feature>
<keyword evidence="8" id="KW-1185">Reference proteome</keyword>
<proteinExistence type="inferred from homology"/>
<keyword evidence="4 6" id="KW-1133">Transmembrane helix</keyword>
<feature type="transmembrane region" description="Helical" evidence="6">
    <location>
        <begin position="98"/>
        <end position="119"/>
    </location>
</feature>
<keyword evidence="6" id="KW-0406">Ion transport</keyword>
<comment type="subcellular location">
    <subcellularLocation>
        <location evidence="1">Cell inner membrane</location>
        <topology evidence="1">Multi-pass membrane protein</topology>
    </subcellularLocation>
    <subcellularLocation>
        <location evidence="6">Cell membrane</location>
        <topology evidence="6">Multi-pass membrane protein</topology>
    </subcellularLocation>
</comment>
<evidence type="ECO:0000256" key="2">
    <source>
        <dbReference type="ARBA" id="ARBA00022475"/>
    </source>
</evidence>
<dbReference type="Gene3D" id="1.20.1530.10">
    <property type="entry name" value="Na+/H+ antiporter like domain"/>
    <property type="match status" value="1"/>
</dbReference>
<dbReference type="RefSeq" id="WP_282012328.1">
    <property type="nucleotide sequence ID" value="NZ_OX336137.1"/>
</dbReference>
<dbReference type="NCBIfam" id="NF007111">
    <property type="entry name" value="PRK09560.1"/>
    <property type="match status" value="1"/>
</dbReference>
<dbReference type="Proteomes" id="UP001157733">
    <property type="component" value="Chromosome"/>
</dbReference>
<evidence type="ECO:0000256" key="6">
    <source>
        <dbReference type="HAMAP-Rule" id="MF_01844"/>
    </source>
</evidence>
<dbReference type="PANTHER" id="PTHR30341">
    <property type="entry name" value="SODIUM ION/PROTON ANTIPORTER NHAA-RELATED"/>
    <property type="match status" value="1"/>
</dbReference>
<evidence type="ECO:0000256" key="1">
    <source>
        <dbReference type="ARBA" id="ARBA00004429"/>
    </source>
</evidence>
<evidence type="ECO:0000313" key="8">
    <source>
        <dbReference type="Proteomes" id="UP001157733"/>
    </source>
</evidence>